<dbReference type="PANTHER" id="PTHR13048">
    <property type="entry name" value="TRAFFICKING PROTEIN PARTICLE COMPLEX SUBUNIT 3"/>
    <property type="match status" value="1"/>
</dbReference>
<comment type="subcellular location">
    <subcellularLocation>
        <location evidence="2">Endoplasmic reticulum</location>
    </subcellularLocation>
    <subcellularLocation>
        <location evidence="1 8">Golgi apparatus</location>
        <location evidence="1 8">cis-Golgi network</location>
    </subcellularLocation>
</comment>
<comment type="similarity">
    <text evidence="3 8">Belongs to the TRAPP small subunits family. BET3 subfamily.</text>
</comment>
<dbReference type="AlphaFoldDB" id="A0AAV9IZT4"/>
<dbReference type="SUPFAM" id="SSF111126">
    <property type="entry name" value="Ligand-binding domain in the NO signalling and Golgi transport"/>
    <property type="match status" value="1"/>
</dbReference>
<dbReference type="Pfam" id="PF04051">
    <property type="entry name" value="TRAPP"/>
    <property type="match status" value="1"/>
</dbReference>
<evidence type="ECO:0000256" key="4">
    <source>
        <dbReference type="ARBA" id="ARBA00022448"/>
    </source>
</evidence>
<evidence type="ECO:0000313" key="9">
    <source>
        <dbReference type="EMBL" id="KAK4537837.1"/>
    </source>
</evidence>
<dbReference type="Proteomes" id="UP001301350">
    <property type="component" value="Unassembled WGS sequence"/>
</dbReference>
<organism evidence="9 10">
    <name type="scientific">Cyanidium caldarium</name>
    <name type="common">Red alga</name>
    <dbReference type="NCBI Taxonomy" id="2771"/>
    <lineage>
        <taxon>Eukaryota</taxon>
        <taxon>Rhodophyta</taxon>
        <taxon>Bangiophyceae</taxon>
        <taxon>Cyanidiales</taxon>
        <taxon>Cyanidiaceae</taxon>
        <taxon>Cyanidium</taxon>
    </lineage>
</organism>
<dbReference type="PIRSF" id="PIRSF018293">
    <property type="entry name" value="TRAPP_I_complex_Bet3"/>
    <property type="match status" value="1"/>
</dbReference>
<proteinExistence type="inferred from homology"/>
<evidence type="ECO:0000256" key="2">
    <source>
        <dbReference type="ARBA" id="ARBA00004240"/>
    </source>
</evidence>
<evidence type="ECO:0000256" key="7">
    <source>
        <dbReference type="ARBA" id="ARBA00023034"/>
    </source>
</evidence>
<dbReference type="InterPro" id="IPR007194">
    <property type="entry name" value="TRAPP_component"/>
</dbReference>
<dbReference type="EMBL" id="JANCYW010000014">
    <property type="protein sequence ID" value="KAK4537837.1"/>
    <property type="molecule type" value="Genomic_DNA"/>
</dbReference>
<dbReference type="GO" id="GO:0048193">
    <property type="term" value="P:Golgi vesicle transport"/>
    <property type="evidence" value="ECO:0007669"/>
    <property type="project" value="InterPro"/>
</dbReference>
<keyword evidence="5" id="KW-0256">Endoplasmic reticulum</keyword>
<protein>
    <recommendedName>
        <fullName evidence="8">Trafficking protein particle complex subunit</fullName>
    </recommendedName>
</protein>
<reference evidence="9 10" key="1">
    <citation type="submission" date="2022-07" db="EMBL/GenBank/DDBJ databases">
        <title>Genome-wide signatures of adaptation to extreme environments.</title>
        <authorList>
            <person name="Cho C.H."/>
            <person name="Yoon H.S."/>
        </authorList>
    </citation>
    <scope>NUCLEOTIDE SEQUENCE [LARGE SCALE GENOMIC DNA]</scope>
    <source>
        <strain evidence="9 10">DBV 063 E5</strain>
    </source>
</reference>
<comment type="caution">
    <text evidence="9">The sequence shown here is derived from an EMBL/GenBank/DDBJ whole genome shotgun (WGS) entry which is preliminary data.</text>
</comment>
<keyword evidence="4 8" id="KW-0813">Transport</keyword>
<gene>
    <name evidence="9" type="ORF">CDCA_CDCA14G3862</name>
</gene>
<dbReference type="GO" id="GO:0016236">
    <property type="term" value="P:macroautophagy"/>
    <property type="evidence" value="ECO:0007669"/>
    <property type="project" value="UniProtKB-ARBA"/>
</dbReference>
<evidence type="ECO:0000256" key="8">
    <source>
        <dbReference type="PIRNR" id="PIRNR018293"/>
    </source>
</evidence>
<keyword evidence="7 8" id="KW-0333">Golgi apparatus</keyword>
<evidence type="ECO:0000313" key="10">
    <source>
        <dbReference type="Proteomes" id="UP001301350"/>
    </source>
</evidence>
<name>A0AAV9IZT4_CYACA</name>
<evidence type="ECO:0000256" key="6">
    <source>
        <dbReference type="ARBA" id="ARBA00022892"/>
    </source>
</evidence>
<sequence>MAQDAGRGSGAPRRKVSTLPANFSGAALTRLGEQASQRAEQVNGELAALTYGALVRQLVVDYEDPGEVNVQLERLGYNIGLRLADDFLARSGAPPCRRFVETSEVIARVAFRMYLGVSARVASVAEDGSAYSVVFEENPLADFVEMPTALRDQLWFSNLLCGAIRGALEMVQYVVSVSFVRDVLRGDAYNEIRVALREQRYERAPPDEEL</sequence>
<comment type="function">
    <text evidence="8">May play a role in vesicular transport from endoplasmic reticulum to Golgi.</text>
</comment>
<comment type="subunit">
    <text evidence="8">Homodimer.</text>
</comment>
<dbReference type="FunFam" id="3.30.1380.20:FF:000001">
    <property type="entry name" value="Trafficking protein particle complex subunit BET3"/>
    <property type="match status" value="1"/>
</dbReference>
<evidence type="ECO:0000256" key="1">
    <source>
        <dbReference type="ARBA" id="ARBA00004222"/>
    </source>
</evidence>
<dbReference type="CDD" id="cd14942">
    <property type="entry name" value="TRAPPC3_bet3"/>
    <property type="match status" value="1"/>
</dbReference>
<keyword evidence="10" id="KW-1185">Reference proteome</keyword>
<dbReference type="Gene3D" id="3.30.1380.20">
    <property type="entry name" value="Trafficking protein particle complex subunit 3"/>
    <property type="match status" value="1"/>
</dbReference>
<dbReference type="GO" id="GO:0005794">
    <property type="term" value="C:Golgi apparatus"/>
    <property type="evidence" value="ECO:0007669"/>
    <property type="project" value="UniProtKB-SubCell"/>
</dbReference>
<dbReference type="InterPro" id="IPR016721">
    <property type="entry name" value="Bet3"/>
</dbReference>
<dbReference type="InterPro" id="IPR024096">
    <property type="entry name" value="NO_sig/Golgi_transp_ligand-bd"/>
</dbReference>
<keyword evidence="6 8" id="KW-0931">ER-Golgi transport</keyword>
<dbReference type="GO" id="GO:0030008">
    <property type="term" value="C:TRAPP complex"/>
    <property type="evidence" value="ECO:0007669"/>
    <property type="project" value="InterPro"/>
</dbReference>
<evidence type="ECO:0000256" key="5">
    <source>
        <dbReference type="ARBA" id="ARBA00022824"/>
    </source>
</evidence>
<accession>A0AAV9IZT4</accession>
<evidence type="ECO:0000256" key="3">
    <source>
        <dbReference type="ARBA" id="ARBA00006218"/>
    </source>
</evidence>
<dbReference type="GO" id="GO:0005783">
    <property type="term" value="C:endoplasmic reticulum"/>
    <property type="evidence" value="ECO:0007669"/>
    <property type="project" value="UniProtKB-SubCell"/>
</dbReference>